<dbReference type="GO" id="GO:0016757">
    <property type="term" value="F:glycosyltransferase activity"/>
    <property type="evidence" value="ECO:0007669"/>
    <property type="project" value="InterPro"/>
</dbReference>
<evidence type="ECO:0000256" key="1">
    <source>
        <dbReference type="ARBA" id="ARBA00021292"/>
    </source>
</evidence>
<dbReference type="InterPro" id="IPR028098">
    <property type="entry name" value="Glyco_trans_4-like_N"/>
</dbReference>
<feature type="region of interest" description="Disordered" evidence="4">
    <location>
        <begin position="66"/>
        <end position="86"/>
    </location>
</feature>
<dbReference type="EMBL" id="CP020570">
    <property type="protein sequence ID" value="ARF64907.1"/>
    <property type="molecule type" value="Genomic_DNA"/>
</dbReference>
<keyword evidence="3" id="KW-0808">Transferase</keyword>
<keyword evidence="2" id="KW-0328">Glycosyltransferase</keyword>
<dbReference type="AlphaFoldDB" id="A0A1V0UIG9"/>
<evidence type="ECO:0000256" key="4">
    <source>
        <dbReference type="SAM" id="MobiDB-lite"/>
    </source>
</evidence>
<dbReference type="STRING" id="1935.B1H20_28525"/>
<gene>
    <name evidence="7" type="ORF">B1H20_28525</name>
</gene>
<organism evidence="7 8">
    <name type="scientific">Streptomyces violaceoruber</name>
    <dbReference type="NCBI Taxonomy" id="1935"/>
    <lineage>
        <taxon>Bacteria</taxon>
        <taxon>Bacillati</taxon>
        <taxon>Actinomycetota</taxon>
        <taxon>Actinomycetes</taxon>
        <taxon>Kitasatosporales</taxon>
        <taxon>Streptomycetaceae</taxon>
        <taxon>Streptomyces</taxon>
        <taxon>Streptomyces violaceoruber group</taxon>
    </lineage>
</organism>
<feature type="domain" description="Glycosyltransferase subfamily 4-like N-terminal" evidence="6">
    <location>
        <begin position="13"/>
        <end position="189"/>
    </location>
</feature>
<dbReference type="Proteomes" id="UP000192445">
    <property type="component" value="Chromosome"/>
</dbReference>
<feature type="domain" description="Glycosyl transferase family 1" evidence="5">
    <location>
        <begin position="198"/>
        <end position="355"/>
    </location>
</feature>
<dbReference type="KEGG" id="svu:B1H20_28525"/>
<evidence type="ECO:0000259" key="6">
    <source>
        <dbReference type="Pfam" id="PF13439"/>
    </source>
</evidence>
<dbReference type="RefSeq" id="WP_083193473.1">
    <property type="nucleotide sequence ID" value="NZ_CP020570.1"/>
</dbReference>
<dbReference type="Gene3D" id="3.40.50.2000">
    <property type="entry name" value="Glycogen Phosphorylase B"/>
    <property type="match status" value="2"/>
</dbReference>
<evidence type="ECO:0000259" key="5">
    <source>
        <dbReference type="Pfam" id="PF00534"/>
    </source>
</evidence>
<dbReference type="SUPFAM" id="SSF53756">
    <property type="entry name" value="UDP-Glycosyltransferase/glycogen phosphorylase"/>
    <property type="match status" value="1"/>
</dbReference>
<dbReference type="PANTHER" id="PTHR12526:SF627">
    <property type="entry name" value="D-RHAMNOSYLTRANSFERASE WBPZ"/>
    <property type="match status" value="1"/>
</dbReference>
<dbReference type="OrthoDB" id="570545at2"/>
<evidence type="ECO:0000256" key="3">
    <source>
        <dbReference type="ARBA" id="ARBA00022679"/>
    </source>
</evidence>
<protein>
    <recommendedName>
        <fullName evidence="1">D-inositol 3-phosphate glycosyltransferase</fullName>
    </recommendedName>
</protein>
<evidence type="ECO:0000313" key="8">
    <source>
        <dbReference type="Proteomes" id="UP000192445"/>
    </source>
</evidence>
<proteinExistence type="predicted"/>
<name>A0A1V0UIG9_STRVN</name>
<dbReference type="CDD" id="cd03820">
    <property type="entry name" value="GT4_AmsD-like"/>
    <property type="match status" value="1"/>
</dbReference>
<evidence type="ECO:0000313" key="7">
    <source>
        <dbReference type="EMBL" id="ARF64907.1"/>
    </source>
</evidence>
<evidence type="ECO:0000256" key="2">
    <source>
        <dbReference type="ARBA" id="ARBA00022676"/>
    </source>
</evidence>
<dbReference type="Pfam" id="PF13439">
    <property type="entry name" value="Glyco_transf_4"/>
    <property type="match status" value="1"/>
</dbReference>
<dbReference type="Pfam" id="PF00534">
    <property type="entry name" value="Glycos_transf_1"/>
    <property type="match status" value="1"/>
</dbReference>
<accession>A0A1V0UIG9</accession>
<dbReference type="PANTHER" id="PTHR12526">
    <property type="entry name" value="GLYCOSYLTRANSFERASE"/>
    <property type="match status" value="1"/>
</dbReference>
<reference evidence="7 8" key="1">
    <citation type="submission" date="2017-03" db="EMBL/GenBank/DDBJ databases">
        <title>Complete Genome Sequence of a natural compounds producer, Streptomyces violaceus S21.</title>
        <authorList>
            <person name="Zhong C."/>
            <person name="Zhao Z."/>
            <person name="Fu J."/>
            <person name="Zong G."/>
            <person name="Qin R."/>
            <person name="Cao G."/>
        </authorList>
    </citation>
    <scope>NUCLEOTIDE SEQUENCE [LARGE SCALE GENOMIC DNA]</scope>
    <source>
        <strain evidence="7 8">S21</strain>
    </source>
</reference>
<feature type="compositionally biased region" description="Low complexity" evidence="4">
    <location>
        <begin position="74"/>
        <end position="86"/>
    </location>
</feature>
<dbReference type="InterPro" id="IPR001296">
    <property type="entry name" value="Glyco_trans_1"/>
</dbReference>
<sequence length="665" mass="73154">MKIAFLLHDAYGIGGTVSATLNLAGALAKRHEVEIVSVFRTRDTPQGTVEPGVRLTPLVDIRANSADSGHQLSRRPSAVSPSSPSFSPLYNALTDQRIGSYLDGTTADVVIATRPVLLMYLAHFGERDYLRIGQEHLTHDSQIPEQRERQNQIIGDMDAFVTVSHADAEIYRGVLPHAASRILSIPNPVALPTVMPARSGQRIVVAAGRLVKVKRYDVLIRAFETVVRSRPDWTLRIYGSGKEEQSLRDLVMERGLYNHVRLMGAHAPMESEWAKGDIAAVTSDNESFGMTIVEAMQAGLPVVSTDCPLGPREIIQHGVDGFLAVPGDPESVAQGLLAIINDDRLRLQMSEAARQNAYRFAPDVIAQRYEELIEHLLTDRVRSPVPQKSRVLAQGRLVAAPGGGFRLQLKTTGEGAVGYAVGIKLRDSPELRTVPVEPGRLVKDARGRLWTETSIDPRLLRPHEGTWDLRLHGPNGQDERIVAEGVENQYLSGQEPWQDAQGVSAAIPYRTMDDFIALRTWYRPAHAEIGQVVVDEGRTGLHVGLLLPRPARAGTAVHAVLRHRGDRTTEFTVPAQAAGGASVTFAVPHREFLARRLGATDIWDLFIRIGDEFEMRAGRIGGDIIRRKHTDRFPASVDLSELGVAHRTVAYITDDNDLSFSVKHV</sequence>